<accession>A0AAN0T8X8</accession>
<gene>
    <name evidence="1" type="ORF">SB48_HM08orf03911</name>
</gene>
<dbReference type="EMBL" id="CP010525">
    <property type="protein sequence ID" value="AJO23256.1"/>
    <property type="molecule type" value="Genomic_DNA"/>
</dbReference>
<dbReference type="Proteomes" id="UP000032024">
    <property type="component" value="Chromosome"/>
</dbReference>
<name>A0AAN0T8X8_HEYCO</name>
<dbReference type="AlphaFoldDB" id="A0AAN0T8X8"/>
<evidence type="ECO:0000313" key="2">
    <source>
        <dbReference type="Proteomes" id="UP000032024"/>
    </source>
</evidence>
<evidence type="ECO:0000313" key="1">
    <source>
        <dbReference type="EMBL" id="AJO23256.1"/>
    </source>
</evidence>
<sequence length="42" mass="4809">MKSGCSGNREKLDTYRERGFVVIGEKTIYTGYTHDFYMVAAN</sequence>
<keyword evidence="2" id="KW-1185">Reference proteome</keyword>
<proteinExistence type="predicted"/>
<organism evidence="1 2">
    <name type="scientific">Heyndrickxia coagulans</name>
    <name type="common">Weizmannia coagulans</name>
    <dbReference type="NCBI Taxonomy" id="1398"/>
    <lineage>
        <taxon>Bacteria</taxon>
        <taxon>Bacillati</taxon>
        <taxon>Bacillota</taxon>
        <taxon>Bacilli</taxon>
        <taxon>Bacillales</taxon>
        <taxon>Bacillaceae</taxon>
        <taxon>Heyndrickxia</taxon>
    </lineage>
</organism>
<reference evidence="2" key="1">
    <citation type="submission" date="2015-01" db="EMBL/GenBank/DDBJ databases">
        <title>Comparative genome analysis of Bacillus coagulans HM-08, Clostridium butyricum HM-68, Bacillus subtilis HM-66 and Bacillus paralicheniformis BL-09.</title>
        <authorList>
            <person name="Zhang H."/>
        </authorList>
    </citation>
    <scope>NUCLEOTIDE SEQUENCE [LARGE SCALE GENOMIC DNA]</scope>
    <source>
        <strain evidence="2">HM-08</strain>
    </source>
</reference>
<protein>
    <submittedName>
        <fullName evidence="1">Uncharacterized protein</fullName>
    </submittedName>
</protein>